<evidence type="ECO:0000313" key="1">
    <source>
        <dbReference type="EMBL" id="MBP2032704.1"/>
    </source>
</evidence>
<gene>
    <name evidence="1" type="ORF">J2Z42_001378</name>
</gene>
<dbReference type="EMBL" id="JAGGLM010000006">
    <property type="protein sequence ID" value="MBP2032704.1"/>
    <property type="molecule type" value="Genomic_DNA"/>
</dbReference>
<name>A0ABS4KRQ0_9CLOT</name>
<keyword evidence="2" id="KW-1185">Reference proteome</keyword>
<proteinExistence type="predicted"/>
<evidence type="ECO:0000313" key="2">
    <source>
        <dbReference type="Proteomes" id="UP001519307"/>
    </source>
</evidence>
<sequence length="91" mass="10843">MFSDTEIEVLFNSDNSSIIKTEYGDVQPFSKNYSFEDGFNFEATKRAFCDKESIINENSYLLIENEKYKVMEIKTWDTYIEAFLYECKRQV</sequence>
<organism evidence="1 2">
    <name type="scientific">Clostridium algifaecis</name>
    <dbReference type="NCBI Taxonomy" id="1472040"/>
    <lineage>
        <taxon>Bacteria</taxon>
        <taxon>Bacillati</taxon>
        <taxon>Bacillota</taxon>
        <taxon>Clostridia</taxon>
        <taxon>Eubacteriales</taxon>
        <taxon>Clostridiaceae</taxon>
        <taxon>Clostridium</taxon>
    </lineage>
</organism>
<protein>
    <submittedName>
        <fullName evidence="1">Uncharacterized protein</fullName>
    </submittedName>
</protein>
<accession>A0ABS4KRQ0</accession>
<reference evidence="1 2" key="1">
    <citation type="submission" date="2021-03" db="EMBL/GenBank/DDBJ databases">
        <title>Genomic Encyclopedia of Type Strains, Phase IV (KMG-IV): sequencing the most valuable type-strain genomes for metagenomic binning, comparative biology and taxonomic classification.</title>
        <authorList>
            <person name="Goeker M."/>
        </authorList>
    </citation>
    <scope>NUCLEOTIDE SEQUENCE [LARGE SCALE GENOMIC DNA]</scope>
    <source>
        <strain evidence="1 2">DSM 28783</strain>
    </source>
</reference>
<dbReference type="RefSeq" id="WP_209701877.1">
    <property type="nucleotide sequence ID" value="NZ_JAGGLM010000006.1"/>
</dbReference>
<dbReference type="Proteomes" id="UP001519307">
    <property type="component" value="Unassembled WGS sequence"/>
</dbReference>
<comment type="caution">
    <text evidence="1">The sequence shown here is derived from an EMBL/GenBank/DDBJ whole genome shotgun (WGS) entry which is preliminary data.</text>
</comment>